<dbReference type="InterPro" id="IPR052534">
    <property type="entry name" value="Extracell_DNA_Util/SecSys_Comp"/>
</dbReference>
<keyword evidence="1" id="KW-0175">Coiled coil</keyword>
<keyword evidence="5" id="KW-1185">Reference proteome</keyword>
<dbReference type="Proteomes" id="UP000189800">
    <property type="component" value="Unassembled WGS sequence"/>
</dbReference>
<dbReference type="RefSeq" id="WP_078254801.1">
    <property type="nucleotide sequence ID" value="NZ_MUYU01000026.1"/>
</dbReference>
<feature type="transmembrane region" description="Helical" evidence="3">
    <location>
        <begin position="475"/>
        <end position="495"/>
    </location>
</feature>
<feature type="region of interest" description="Disordered" evidence="2">
    <location>
        <begin position="647"/>
        <end position="688"/>
    </location>
</feature>
<dbReference type="InterPro" id="IPR043129">
    <property type="entry name" value="ATPase_NBD"/>
</dbReference>
<sequence>MVNFPKWHLKSAWSESEPVAGVCLTELGVGVAVVSEYAGQAHLLDAVFVPCVDAMAHGKVLDQAKLSQALIHAISQLSMPVHQAVGCVHDDVAMSTVIELAGCLNDDEIEASILMDAERYIAQSLDGVCFDFVVLAQSPTTTTVRLVVAHKQAVDTCLEILATAGLDVKGVSVYADAMRQAIQQFVADAQTDDVAILDIAHQQTQLFVYQHGQFSHRQTYLFGVSELAISTEPAHDASSSAPSDLSSTFNMGTDIPSEQGLDFYQFLMQYQDNQPYQDSQINQTKQAYQANQDNQTHDQVKYHDKDGQDSQAYQSNQILNTHHEAQADTHHQSIQAQDDYQLVFDDEVVSQAVPCHHAKVMHQDYQPLVGRLASVLQAYQAHQGALPRRVLICGLSADTWAGLDTQLAAALDVHHDIQVAFAAAEIQKLGAQSSDDARLLPAMALSLIQSGTDVNLLPWREWRRERMTQQFYRRFVWFIAVLISLIAVVAGYLMYQTHRQEAINQAIIQRIDDNQAKIREKQHLEQQLAKSKEQLQALDGAQAWRKVIYRWQQLAQLLPSGVYLDGVQQQGDTVTLTGMALSANQVSGLSASLETSGLYTDVLVVSLQSVDAQNRDKVRGAMSYTITARLLDVDTALLDMTTEQSTAASDLNQASAPSVQTSQTNDWQPQDVKEQTQTQNQAQGVNGE</sequence>
<organism evidence="4 5">
    <name type="scientific">Moraxella pluranimalium</name>
    <dbReference type="NCBI Taxonomy" id="470453"/>
    <lineage>
        <taxon>Bacteria</taxon>
        <taxon>Pseudomonadati</taxon>
        <taxon>Pseudomonadota</taxon>
        <taxon>Gammaproteobacteria</taxon>
        <taxon>Moraxellales</taxon>
        <taxon>Moraxellaceae</taxon>
        <taxon>Moraxella</taxon>
    </lineage>
</organism>
<dbReference type="PANTHER" id="PTHR40278">
    <property type="entry name" value="DNA UTILIZATION PROTEIN HOFN"/>
    <property type="match status" value="1"/>
</dbReference>
<evidence type="ECO:0000256" key="1">
    <source>
        <dbReference type="SAM" id="Coils"/>
    </source>
</evidence>
<dbReference type="InterPro" id="IPR007813">
    <property type="entry name" value="PilN"/>
</dbReference>
<comment type="caution">
    <text evidence="4">The sequence shown here is derived from an EMBL/GenBank/DDBJ whole genome shotgun (WGS) entry which is preliminary data.</text>
</comment>
<evidence type="ECO:0000313" key="5">
    <source>
        <dbReference type="Proteomes" id="UP000189800"/>
    </source>
</evidence>
<dbReference type="InterPro" id="IPR005883">
    <property type="entry name" value="PilM"/>
</dbReference>
<keyword evidence="3" id="KW-0812">Transmembrane</keyword>
<dbReference type="SUPFAM" id="SSF53067">
    <property type="entry name" value="Actin-like ATPase domain"/>
    <property type="match status" value="1"/>
</dbReference>
<protein>
    <submittedName>
        <fullName evidence="4">Uncharacterized protein</fullName>
    </submittedName>
</protein>
<feature type="compositionally biased region" description="Low complexity" evidence="2">
    <location>
        <begin position="236"/>
        <end position="247"/>
    </location>
</feature>
<accession>A0A1T0CKC9</accession>
<name>A0A1T0CKC9_9GAMM</name>
<reference evidence="4 5" key="1">
    <citation type="submission" date="2017-02" db="EMBL/GenBank/DDBJ databases">
        <title>Draft genome sequence of Moraxella pluranimalium CCUG 54913T type strain.</title>
        <authorList>
            <person name="Salva-Serra F."/>
            <person name="Engstrom-Jakobsson H."/>
            <person name="Thorell K."/>
            <person name="Jaen-Luchoro D."/>
            <person name="Gonzales-Siles L."/>
            <person name="Karlsson R."/>
            <person name="Yazdan S."/>
            <person name="Boulund F."/>
            <person name="Johnning A."/>
            <person name="Engstrand L."/>
            <person name="Kristiansson E."/>
            <person name="Moore E."/>
        </authorList>
    </citation>
    <scope>NUCLEOTIDE SEQUENCE [LARGE SCALE GENOMIC DNA]</scope>
    <source>
        <strain evidence="4 5">CCUG 54913</strain>
    </source>
</reference>
<proteinExistence type="predicted"/>
<dbReference type="Pfam" id="PF05137">
    <property type="entry name" value="PilN"/>
    <property type="match status" value="1"/>
</dbReference>
<keyword evidence="3" id="KW-1133">Transmembrane helix</keyword>
<dbReference type="Gene3D" id="3.30.1490.300">
    <property type="match status" value="1"/>
</dbReference>
<feature type="compositionally biased region" description="Polar residues" evidence="2">
    <location>
        <begin position="647"/>
        <end position="668"/>
    </location>
</feature>
<evidence type="ECO:0000313" key="4">
    <source>
        <dbReference type="EMBL" id="OOS22621.1"/>
    </source>
</evidence>
<dbReference type="AlphaFoldDB" id="A0A1T0CKC9"/>
<dbReference type="OrthoDB" id="5296173at2"/>
<gene>
    <name evidence="4" type="ORF">B0680_09190</name>
</gene>
<keyword evidence="3" id="KW-0472">Membrane</keyword>
<dbReference type="STRING" id="470453.B0680_09190"/>
<dbReference type="EMBL" id="MUYU01000026">
    <property type="protein sequence ID" value="OOS22621.1"/>
    <property type="molecule type" value="Genomic_DNA"/>
</dbReference>
<evidence type="ECO:0000256" key="2">
    <source>
        <dbReference type="SAM" id="MobiDB-lite"/>
    </source>
</evidence>
<evidence type="ECO:0000256" key="3">
    <source>
        <dbReference type="SAM" id="Phobius"/>
    </source>
</evidence>
<dbReference type="Pfam" id="PF11104">
    <property type="entry name" value="PilM_2"/>
    <property type="match status" value="1"/>
</dbReference>
<feature type="compositionally biased region" description="Polar residues" evidence="2">
    <location>
        <begin position="675"/>
        <end position="688"/>
    </location>
</feature>
<feature type="coiled-coil region" evidence="1">
    <location>
        <begin position="514"/>
        <end position="541"/>
    </location>
</feature>
<feature type="region of interest" description="Disordered" evidence="2">
    <location>
        <begin position="233"/>
        <end position="252"/>
    </location>
</feature>
<dbReference type="PANTHER" id="PTHR40278:SF1">
    <property type="entry name" value="DNA UTILIZATION PROTEIN HOFN"/>
    <property type="match status" value="1"/>
</dbReference>